<dbReference type="RefSeq" id="WP_115169059.1">
    <property type="nucleotide sequence ID" value="NZ_UGYW01000002.1"/>
</dbReference>
<dbReference type="EMBL" id="UGYW01000002">
    <property type="protein sequence ID" value="SUJ01026.1"/>
    <property type="molecule type" value="Genomic_DNA"/>
</dbReference>
<protein>
    <submittedName>
        <fullName evidence="1">Protein of uncharacterized function (DUF2891)</fullName>
    </submittedName>
</protein>
<dbReference type="Pfam" id="PF11199">
    <property type="entry name" value="DUF2891"/>
    <property type="match status" value="1"/>
</dbReference>
<accession>A0A380BGA1</accession>
<dbReference type="InterPro" id="IPR021365">
    <property type="entry name" value="DUF2891"/>
</dbReference>
<dbReference type="PROSITE" id="PS51257">
    <property type="entry name" value="PROKAR_LIPOPROTEIN"/>
    <property type="match status" value="1"/>
</dbReference>
<evidence type="ECO:0000313" key="1">
    <source>
        <dbReference type="EMBL" id="SUJ01026.1"/>
    </source>
</evidence>
<dbReference type="Proteomes" id="UP000254893">
    <property type="component" value="Unassembled WGS sequence"/>
</dbReference>
<reference evidence="1 2" key="1">
    <citation type="submission" date="2018-06" db="EMBL/GenBank/DDBJ databases">
        <authorList>
            <consortium name="Pathogen Informatics"/>
            <person name="Doyle S."/>
        </authorList>
    </citation>
    <scope>NUCLEOTIDE SEQUENCE [LARGE SCALE GENOMIC DNA]</scope>
    <source>
        <strain evidence="1 2">NCTC11388</strain>
    </source>
</reference>
<proteinExistence type="predicted"/>
<name>A0A380BGA1_SPHSI</name>
<dbReference type="AlphaFoldDB" id="A0A380BGA1"/>
<sequence length="366" mass="41879">MMNRIILILPVLFGLFSCQSTEKKNDTAQDSVQSIQLDAQQARRILDLPLHCLTTEYPNKLGQVIGSAQDLKTPKQLRPVFYGCFDWHSSVHGYWSVIKILKTHPDLDKDGQIRQLMKQHITPENVQVELAFFQDKNNLGFERTYGWAWLFKLQEELLSWNDTDARQWAKNLQPLVDILVDRYTAYLPKLVYPIRSGQHDNSAFGFSLSLDYARAVGNKEFENVLAEHAKRLYTEDKNCDLAYEPSGSDFLSPCLEEALVMSKILPQAAYKTWLKTFMPQLFEPDFSLKPAVVKDRTDGKLVHLDGLNFSRATCLNGIAKALPELHHLKKIGYEHLAFSLPNISNDDYMGSHWLGTFALYALAHQD</sequence>
<gene>
    <name evidence="1" type="ORF">NCTC11388_00627</name>
</gene>
<evidence type="ECO:0000313" key="2">
    <source>
        <dbReference type="Proteomes" id="UP000254893"/>
    </source>
</evidence>
<organism evidence="1 2">
    <name type="scientific">Sphingobacterium spiritivorum</name>
    <name type="common">Flavobacterium spiritivorum</name>
    <dbReference type="NCBI Taxonomy" id="258"/>
    <lineage>
        <taxon>Bacteria</taxon>
        <taxon>Pseudomonadati</taxon>
        <taxon>Bacteroidota</taxon>
        <taxon>Sphingobacteriia</taxon>
        <taxon>Sphingobacteriales</taxon>
        <taxon>Sphingobacteriaceae</taxon>
        <taxon>Sphingobacterium</taxon>
    </lineage>
</organism>